<reference evidence="2" key="1">
    <citation type="submission" date="2017-03" db="EMBL/GenBank/DDBJ databases">
        <title>Phytopthora megakarya and P. palmivora, two closely related causual agents of cacao black pod achieved similar genome size and gene model numbers by different mechanisms.</title>
        <authorList>
            <person name="Ali S."/>
            <person name="Shao J."/>
            <person name="Larry D.J."/>
            <person name="Kronmiller B."/>
            <person name="Shen D."/>
            <person name="Strem M.D."/>
            <person name="Melnick R.L."/>
            <person name="Guiltinan M.J."/>
            <person name="Tyler B.M."/>
            <person name="Meinhardt L.W."/>
            <person name="Bailey B.A."/>
        </authorList>
    </citation>
    <scope>NUCLEOTIDE SEQUENCE [LARGE SCALE GENOMIC DNA]</scope>
    <source>
        <strain evidence="2">zdho120</strain>
    </source>
</reference>
<proteinExistence type="predicted"/>
<evidence type="ECO:0000313" key="2">
    <source>
        <dbReference type="Proteomes" id="UP000198211"/>
    </source>
</evidence>
<comment type="caution">
    <text evidence="1">The sequence shown here is derived from an EMBL/GenBank/DDBJ whole genome shotgun (WGS) entry which is preliminary data.</text>
</comment>
<dbReference type="EMBL" id="NBNE01000664">
    <property type="protein sequence ID" value="OWZ17957.1"/>
    <property type="molecule type" value="Genomic_DNA"/>
</dbReference>
<organism evidence="1 2">
    <name type="scientific">Phytophthora megakarya</name>
    <dbReference type="NCBI Taxonomy" id="4795"/>
    <lineage>
        <taxon>Eukaryota</taxon>
        <taxon>Sar</taxon>
        <taxon>Stramenopiles</taxon>
        <taxon>Oomycota</taxon>
        <taxon>Peronosporomycetes</taxon>
        <taxon>Peronosporales</taxon>
        <taxon>Peronosporaceae</taxon>
        <taxon>Phytophthora</taxon>
    </lineage>
</organism>
<name>A0A225WLR4_9STRA</name>
<protein>
    <recommendedName>
        <fullName evidence="3">DUF4219 domain-containing protein</fullName>
    </recommendedName>
</protein>
<gene>
    <name evidence="1" type="ORF">PHMEG_0008028</name>
</gene>
<accession>A0A225WLR4</accession>
<evidence type="ECO:0000313" key="1">
    <source>
        <dbReference type="EMBL" id="OWZ17957.1"/>
    </source>
</evidence>
<dbReference type="AlphaFoldDB" id="A0A225WLR4"/>
<evidence type="ECO:0008006" key="3">
    <source>
        <dbReference type="Google" id="ProtNLM"/>
    </source>
</evidence>
<keyword evidence="2" id="KW-1185">Reference proteome</keyword>
<dbReference type="Proteomes" id="UP000198211">
    <property type="component" value="Unassembled WGS sequence"/>
</dbReference>
<sequence length="247" mass="29256">MVVEKKKMELKEEKRSPFDGENFEMWLERISLKLKRKEPNTPNEYKKWKMEREYAKEILFDGMTNKTMKTVKYEETPFRVMEHLKKRYIGKTYFKYSEEMTKLRELRLDPKSNILDHLGEVQRLMDRMATLGKQLDEYMKPAKLIGTLPREYDNIVETFLASRTPQDLNDPPNYELLEHALKTARIMLLVEEAVVAEVGEDEVNVDVEMKDVVLETEMMAITTTIVRKVVDVITAMYRDIIFTIART</sequence>
<dbReference type="Pfam" id="PF14223">
    <property type="entry name" value="Retrotran_gag_2"/>
    <property type="match status" value="1"/>
</dbReference>
<dbReference type="OrthoDB" id="121492at2759"/>